<dbReference type="InterPro" id="IPR038941">
    <property type="entry name" value="At4g14100-like"/>
</dbReference>
<dbReference type="HOGENOM" id="CLU_2188080_0_0_1"/>
<reference evidence="1" key="1">
    <citation type="submission" date="2015-04" db="UniProtKB">
        <authorList>
            <consortium name="EnsemblPlants"/>
        </authorList>
    </citation>
    <scope>IDENTIFICATION</scope>
</reference>
<accession>A0A0E0APU2</accession>
<evidence type="ECO:0000313" key="1">
    <source>
        <dbReference type="EnsemblPlants" id="OGLUM08G00270.1"/>
    </source>
</evidence>
<reference evidence="1" key="2">
    <citation type="submission" date="2018-05" db="EMBL/GenBank/DDBJ databases">
        <title>OgluRS3 (Oryza glumaepatula Reference Sequence Version 3).</title>
        <authorList>
            <person name="Zhang J."/>
            <person name="Kudrna D."/>
            <person name="Lee S."/>
            <person name="Talag J."/>
            <person name="Welchert J."/>
            <person name="Wing R.A."/>
        </authorList>
    </citation>
    <scope>NUCLEOTIDE SEQUENCE [LARGE SCALE GENOMIC DNA]</scope>
</reference>
<organism evidence="1">
    <name type="scientific">Oryza glumipatula</name>
    <dbReference type="NCBI Taxonomy" id="40148"/>
    <lineage>
        <taxon>Eukaryota</taxon>
        <taxon>Viridiplantae</taxon>
        <taxon>Streptophyta</taxon>
        <taxon>Embryophyta</taxon>
        <taxon>Tracheophyta</taxon>
        <taxon>Spermatophyta</taxon>
        <taxon>Magnoliopsida</taxon>
        <taxon>Liliopsida</taxon>
        <taxon>Poales</taxon>
        <taxon>Poaceae</taxon>
        <taxon>BOP clade</taxon>
        <taxon>Oryzoideae</taxon>
        <taxon>Oryzeae</taxon>
        <taxon>Oryzinae</taxon>
        <taxon>Oryza</taxon>
    </lineage>
</organism>
<name>A0A0E0APU2_9ORYZ</name>
<dbReference type="Gramene" id="OGLUM08G00270.1">
    <property type="protein sequence ID" value="OGLUM08G00270.1"/>
    <property type="gene ID" value="OGLUM08G00270"/>
</dbReference>
<dbReference type="PANTHER" id="PTHR33880:SF4">
    <property type="entry name" value="OS07G0189700 PROTEIN"/>
    <property type="match status" value="1"/>
</dbReference>
<dbReference type="STRING" id="40148.A0A0E0APU2"/>
<dbReference type="PANTHER" id="PTHR33880">
    <property type="entry name" value="EXPRESSED PROTEIN"/>
    <property type="match status" value="1"/>
</dbReference>
<dbReference type="Proteomes" id="UP000026961">
    <property type="component" value="Chromosome 8"/>
</dbReference>
<sequence>MERGQGEGSTMDQLSGDPPLYNGTSYLFDTAASSCRTFQFPVGILPRSGETPWTGSSAINFLFSRYYADVATGRPVRWIFNGNTRHVLVFEAGVILQVAGAAVLLPQPQ</sequence>
<proteinExistence type="predicted"/>
<keyword evidence="2" id="KW-1185">Reference proteome</keyword>
<protein>
    <submittedName>
        <fullName evidence="1">Uncharacterized protein</fullName>
    </submittedName>
</protein>
<dbReference type="EnsemblPlants" id="OGLUM08G00270.1">
    <property type="protein sequence ID" value="OGLUM08G00270.1"/>
    <property type="gene ID" value="OGLUM08G00270"/>
</dbReference>
<dbReference type="AlphaFoldDB" id="A0A0E0APU2"/>
<evidence type="ECO:0000313" key="2">
    <source>
        <dbReference type="Proteomes" id="UP000026961"/>
    </source>
</evidence>